<proteinExistence type="predicted"/>
<feature type="domain" description="Methyltransferase type 11" evidence="1">
    <location>
        <begin position="38"/>
        <end position="134"/>
    </location>
</feature>
<dbReference type="InterPro" id="IPR013216">
    <property type="entry name" value="Methyltransf_11"/>
</dbReference>
<keyword evidence="3" id="KW-1185">Reference proteome</keyword>
<dbReference type="InterPro" id="IPR052356">
    <property type="entry name" value="Thiol_S-MT"/>
</dbReference>
<dbReference type="InterPro" id="IPR029063">
    <property type="entry name" value="SAM-dependent_MTases_sf"/>
</dbReference>
<evidence type="ECO:0000313" key="2">
    <source>
        <dbReference type="EMBL" id="MES1930769.1"/>
    </source>
</evidence>
<dbReference type="CDD" id="cd02440">
    <property type="entry name" value="AdoMet_MTases"/>
    <property type="match status" value="1"/>
</dbReference>
<sequence length="203" mass="23049">MTFYERYCLPRLLDFACGVRPVRRQRDKIVPLARGEVLEVGIGTGLNLPHYRAEQIERIWGLDPATQMNRTTRKRLAGTGLDLELMTLSAEQIPVEDDRFDTVVLTYTLCSIPDPVAALREMKRTLRPGGRLLFCEHGLAPEPSVARWQRRLTPAWRRIAGDCHMDRDVPALLDAAGFSVDDLQQGYIPGPRVLTYNYWGEAV</sequence>
<keyword evidence="2" id="KW-0808">Transferase</keyword>
<dbReference type="Gene3D" id="3.40.50.150">
    <property type="entry name" value="Vaccinia Virus protein VP39"/>
    <property type="match status" value="1"/>
</dbReference>
<dbReference type="EMBL" id="APND01000006">
    <property type="protein sequence ID" value="MES1930769.1"/>
    <property type="molecule type" value="Genomic_DNA"/>
</dbReference>
<dbReference type="SUPFAM" id="SSF53335">
    <property type="entry name" value="S-adenosyl-L-methionine-dependent methyltransferases"/>
    <property type="match status" value="1"/>
</dbReference>
<dbReference type="PANTHER" id="PTHR45036">
    <property type="entry name" value="METHYLTRANSFERASE LIKE 7B"/>
    <property type="match status" value="1"/>
</dbReference>
<dbReference type="RefSeq" id="WP_353113298.1">
    <property type="nucleotide sequence ID" value="NZ_APND01000006.1"/>
</dbReference>
<dbReference type="PANTHER" id="PTHR45036:SF1">
    <property type="entry name" value="METHYLTRANSFERASE LIKE 7A"/>
    <property type="match status" value="1"/>
</dbReference>
<evidence type="ECO:0000313" key="3">
    <source>
        <dbReference type="Proteomes" id="UP001460888"/>
    </source>
</evidence>
<protein>
    <submittedName>
        <fullName evidence="2">Phospholipid methyltransferase</fullName>
    </submittedName>
</protein>
<accession>A0ABV2B4F9</accession>
<dbReference type="GO" id="GO:0032259">
    <property type="term" value="P:methylation"/>
    <property type="evidence" value="ECO:0007669"/>
    <property type="project" value="UniProtKB-KW"/>
</dbReference>
<dbReference type="Proteomes" id="UP001460888">
    <property type="component" value="Unassembled WGS sequence"/>
</dbReference>
<name>A0ABV2B4F9_9GAMM</name>
<evidence type="ECO:0000259" key="1">
    <source>
        <dbReference type="Pfam" id="PF08241"/>
    </source>
</evidence>
<dbReference type="Pfam" id="PF08241">
    <property type="entry name" value="Methyltransf_11"/>
    <property type="match status" value="1"/>
</dbReference>
<dbReference type="GO" id="GO:0008168">
    <property type="term" value="F:methyltransferase activity"/>
    <property type="evidence" value="ECO:0007669"/>
    <property type="project" value="UniProtKB-KW"/>
</dbReference>
<gene>
    <name evidence="2" type="ORF">SADO_16038</name>
</gene>
<organism evidence="2 3">
    <name type="scientific">Salinisphaera dokdonensis CL-ES53</name>
    <dbReference type="NCBI Taxonomy" id="1304272"/>
    <lineage>
        <taxon>Bacteria</taxon>
        <taxon>Pseudomonadati</taxon>
        <taxon>Pseudomonadota</taxon>
        <taxon>Gammaproteobacteria</taxon>
        <taxon>Salinisphaerales</taxon>
        <taxon>Salinisphaeraceae</taxon>
        <taxon>Salinisphaera</taxon>
    </lineage>
</organism>
<keyword evidence="2" id="KW-0489">Methyltransferase</keyword>
<reference evidence="2 3" key="1">
    <citation type="submission" date="2013-03" db="EMBL/GenBank/DDBJ databases">
        <title>Salinisphaera dokdonensis CL-ES53 Genome Sequencing.</title>
        <authorList>
            <person name="Li C."/>
            <person name="Lai Q."/>
            <person name="Shao Z."/>
        </authorList>
    </citation>
    <scope>NUCLEOTIDE SEQUENCE [LARGE SCALE GENOMIC DNA]</scope>
    <source>
        <strain evidence="2 3">CL-ES53</strain>
    </source>
</reference>
<comment type="caution">
    <text evidence="2">The sequence shown here is derived from an EMBL/GenBank/DDBJ whole genome shotgun (WGS) entry which is preliminary data.</text>
</comment>